<evidence type="ECO:0000313" key="2">
    <source>
        <dbReference type="Proteomes" id="UP000799536"/>
    </source>
</evidence>
<reference evidence="1" key="1">
    <citation type="journal article" date="2020" name="Stud. Mycol.">
        <title>101 Dothideomycetes genomes: a test case for predicting lifestyles and emergence of pathogens.</title>
        <authorList>
            <person name="Haridas S."/>
            <person name="Albert R."/>
            <person name="Binder M."/>
            <person name="Bloem J."/>
            <person name="Labutti K."/>
            <person name="Salamov A."/>
            <person name="Andreopoulos B."/>
            <person name="Baker S."/>
            <person name="Barry K."/>
            <person name="Bills G."/>
            <person name="Bluhm B."/>
            <person name="Cannon C."/>
            <person name="Castanera R."/>
            <person name="Culley D."/>
            <person name="Daum C."/>
            <person name="Ezra D."/>
            <person name="Gonzalez J."/>
            <person name="Henrissat B."/>
            <person name="Kuo A."/>
            <person name="Liang C."/>
            <person name="Lipzen A."/>
            <person name="Lutzoni F."/>
            <person name="Magnuson J."/>
            <person name="Mondo S."/>
            <person name="Nolan M."/>
            <person name="Ohm R."/>
            <person name="Pangilinan J."/>
            <person name="Park H.-J."/>
            <person name="Ramirez L."/>
            <person name="Alfaro M."/>
            <person name="Sun H."/>
            <person name="Tritt A."/>
            <person name="Yoshinaga Y."/>
            <person name="Zwiers L.-H."/>
            <person name="Turgeon B."/>
            <person name="Goodwin S."/>
            <person name="Spatafora J."/>
            <person name="Crous P."/>
            <person name="Grigoriev I."/>
        </authorList>
    </citation>
    <scope>NUCLEOTIDE SEQUENCE</scope>
    <source>
        <strain evidence="1">ATCC 74209</strain>
    </source>
</reference>
<comment type="caution">
    <text evidence="1">The sequence shown here is derived from an EMBL/GenBank/DDBJ whole genome shotgun (WGS) entry which is preliminary data.</text>
</comment>
<protein>
    <submittedName>
        <fullName evidence="1">Uncharacterized protein</fullName>
    </submittedName>
</protein>
<proteinExistence type="predicted"/>
<dbReference type="EMBL" id="ML993920">
    <property type="protein sequence ID" value="KAF2202907.1"/>
    <property type="molecule type" value="Genomic_DNA"/>
</dbReference>
<organism evidence="1 2">
    <name type="scientific">Delitschia confertaspora ATCC 74209</name>
    <dbReference type="NCBI Taxonomy" id="1513339"/>
    <lineage>
        <taxon>Eukaryota</taxon>
        <taxon>Fungi</taxon>
        <taxon>Dikarya</taxon>
        <taxon>Ascomycota</taxon>
        <taxon>Pezizomycotina</taxon>
        <taxon>Dothideomycetes</taxon>
        <taxon>Pleosporomycetidae</taxon>
        <taxon>Pleosporales</taxon>
        <taxon>Delitschiaceae</taxon>
        <taxon>Delitschia</taxon>
    </lineage>
</organism>
<gene>
    <name evidence="1" type="ORF">GQ43DRAFT_430355</name>
</gene>
<evidence type="ECO:0000313" key="1">
    <source>
        <dbReference type="EMBL" id="KAF2202907.1"/>
    </source>
</evidence>
<name>A0A9P4JPA0_9PLEO</name>
<sequence length="193" mass="21864">MEPQQPSKEQLIQALLRRVEHLEEQQNTDKENHKIGADKLLAWVEAAETETRLSNQKCREFESLIVSRATHGYVTGLTKGLMDDVKIETTARERLVDQLNKLCEIVGAITVGLSELEATVTEEFGNFHKNIEELRTTHAKQLERLHVDNRSCEKTAFTEDIAEVTSHGFKSIMQLCLNTPSQDQRPPAKAEKA</sequence>
<dbReference type="AlphaFoldDB" id="A0A9P4JPA0"/>
<keyword evidence="2" id="KW-1185">Reference proteome</keyword>
<dbReference type="Proteomes" id="UP000799536">
    <property type="component" value="Unassembled WGS sequence"/>
</dbReference>
<accession>A0A9P4JPA0</accession>